<reference evidence="1 2" key="1">
    <citation type="submission" date="2016-08" db="EMBL/GenBank/DDBJ databases">
        <title>Novel Firmicute Genomes.</title>
        <authorList>
            <person name="Poppleton D.I."/>
            <person name="Gribaldo S."/>
        </authorList>
    </citation>
    <scope>NUCLEOTIDE SEQUENCE [LARGE SCALE GENOMIC DNA]</scope>
    <source>
        <strain evidence="1 2">RAOx-1</strain>
    </source>
</reference>
<comment type="caution">
    <text evidence="1">The sequence shown here is derived from an EMBL/GenBank/DDBJ whole genome shotgun (WGS) entry which is preliminary data.</text>
</comment>
<evidence type="ECO:0000313" key="2">
    <source>
        <dbReference type="Proteomes" id="UP000284219"/>
    </source>
</evidence>
<dbReference type="AlphaFoldDB" id="A0A419SNR7"/>
<dbReference type="RefSeq" id="WP_120188614.1">
    <property type="nucleotide sequence ID" value="NZ_MCHY01000006.1"/>
</dbReference>
<dbReference type="Proteomes" id="UP000284219">
    <property type="component" value="Unassembled WGS sequence"/>
</dbReference>
<organism evidence="1 2">
    <name type="scientific">Ammoniphilus oxalaticus</name>
    <dbReference type="NCBI Taxonomy" id="66863"/>
    <lineage>
        <taxon>Bacteria</taxon>
        <taxon>Bacillati</taxon>
        <taxon>Bacillota</taxon>
        <taxon>Bacilli</taxon>
        <taxon>Bacillales</taxon>
        <taxon>Paenibacillaceae</taxon>
        <taxon>Aneurinibacillus group</taxon>
        <taxon>Ammoniphilus</taxon>
    </lineage>
</organism>
<keyword evidence="2" id="KW-1185">Reference proteome</keyword>
<sequence length="132" mass="15469">MNTLTHEIYNELRWFVGRQVGLMTILSTENDYEYYHEGRMQLELRKIKGFGEVVDILLAKDEGSKGATFESKQLREYMLDNREVEDHLVKTLTIYLKDGSMFSLTAKYVVDDQHTDITISDEYARFLFNLIG</sequence>
<gene>
    <name evidence="1" type="ORF">BEP19_03140</name>
</gene>
<evidence type="ECO:0000313" key="1">
    <source>
        <dbReference type="EMBL" id="RKD25936.1"/>
    </source>
</evidence>
<dbReference type="EMBL" id="MCHY01000006">
    <property type="protein sequence ID" value="RKD25936.1"/>
    <property type="molecule type" value="Genomic_DNA"/>
</dbReference>
<proteinExistence type="predicted"/>
<protein>
    <submittedName>
        <fullName evidence="1">Uncharacterized protein</fullName>
    </submittedName>
</protein>
<name>A0A419SNR7_9BACL</name>
<accession>A0A419SNR7</accession>